<dbReference type="EMBL" id="JAODUO010000466">
    <property type="protein sequence ID" value="KAK2179894.1"/>
    <property type="molecule type" value="Genomic_DNA"/>
</dbReference>
<name>A0AAD9KYW3_RIDPI</name>
<dbReference type="PANTHER" id="PTHR28457:SF2">
    <property type="entry name" value="SIMILAR TO 4930578I06RIK PROTEIN"/>
    <property type="match status" value="1"/>
</dbReference>
<evidence type="ECO:0000313" key="3">
    <source>
        <dbReference type="Proteomes" id="UP001209878"/>
    </source>
</evidence>
<comment type="caution">
    <text evidence="2">The sequence shown here is derived from an EMBL/GenBank/DDBJ whole genome shotgun (WGS) entry which is preliminary data.</text>
</comment>
<protein>
    <submittedName>
        <fullName evidence="2">Uncharacterized protein</fullName>
    </submittedName>
</protein>
<dbReference type="InterPro" id="IPR032727">
    <property type="entry name" value="CLAMP"/>
</dbReference>
<feature type="region of interest" description="Disordered" evidence="1">
    <location>
        <begin position="187"/>
        <end position="234"/>
    </location>
</feature>
<accession>A0AAD9KYW3</accession>
<evidence type="ECO:0000256" key="1">
    <source>
        <dbReference type="SAM" id="MobiDB-lite"/>
    </source>
</evidence>
<evidence type="ECO:0000313" key="2">
    <source>
        <dbReference type="EMBL" id="KAK2179894.1"/>
    </source>
</evidence>
<keyword evidence="3" id="KW-1185">Reference proteome</keyword>
<feature type="compositionally biased region" description="Basic and acidic residues" evidence="1">
    <location>
        <begin position="225"/>
        <end position="234"/>
    </location>
</feature>
<reference evidence="2" key="1">
    <citation type="journal article" date="2023" name="Mol. Biol. Evol.">
        <title>Third-Generation Sequencing Reveals the Adaptive Role of the Epigenome in Three Deep-Sea Polychaetes.</title>
        <authorList>
            <person name="Perez M."/>
            <person name="Aroh O."/>
            <person name="Sun Y."/>
            <person name="Lan Y."/>
            <person name="Juniper S.K."/>
            <person name="Young C.R."/>
            <person name="Angers B."/>
            <person name="Qian P.Y."/>
        </authorList>
    </citation>
    <scope>NUCLEOTIDE SEQUENCE</scope>
    <source>
        <strain evidence="2">R07B-5</strain>
    </source>
</reference>
<feature type="compositionally biased region" description="Low complexity" evidence="1">
    <location>
        <begin position="201"/>
        <end position="217"/>
    </location>
</feature>
<dbReference type="Proteomes" id="UP001209878">
    <property type="component" value="Unassembled WGS sequence"/>
</dbReference>
<dbReference type="PANTHER" id="PTHR28457">
    <property type="entry name" value="COILED-COIL DOMAIN-CONTAINING PROTEIN 189"/>
    <property type="match status" value="1"/>
</dbReference>
<organism evidence="2 3">
    <name type="scientific">Ridgeia piscesae</name>
    <name type="common">Tubeworm</name>
    <dbReference type="NCBI Taxonomy" id="27915"/>
    <lineage>
        <taxon>Eukaryota</taxon>
        <taxon>Metazoa</taxon>
        <taxon>Spiralia</taxon>
        <taxon>Lophotrochozoa</taxon>
        <taxon>Annelida</taxon>
        <taxon>Polychaeta</taxon>
        <taxon>Sedentaria</taxon>
        <taxon>Canalipalpata</taxon>
        <taxon>Sabellida</taxon>
        <taxon>Siboglinidae</taxon>
        <taxon>Ridgeia</taxon>
    </lineage>
</organism>
<gene>
    <name evidence="2" type="ORF">NP493_465g01006</name>
</gene>
<sequence>MEPSVSTAVIGQIIFSGSADVYKKKSAECLRSVSEHNLNIYSDFFFHTFMQHFKLYQFVYLNERQCNVNKIHLEVATPPKQDSFTEAKPVMVWEYNKTVEDIKEEVAHRKLEHEQNIENTLKEDEERKMMMALNLNNISVPMNREDILQMIQDVATVNITHTSHQLEASIATLLDDFDMMFEPTAVPRPAVMGPPPRFDMKSTPKSSPTPSRGRSPSLGQKARRSPKDKGFNSK</sequence>
<proteinExistence type="predicted"/>
<dbReference type="AlphaFoldDB" id="A0AAD9KYW3"/>